<sequence>MGNSASTLAIYDREIDESMVQQIKSVSEENYKFIMEAVTPEIIRRVEDMTRQSPESPNFDLYKSLLATAVLFRDNFGYFFADPPRGVIGESKVVHNLCSIGTPIVRSQITEYVKNEVFSQTGLPGWVERQAAPEFVQGVMGLMLDNKEPTWGQRTLRQLFYSASEDEYDWKLDGMMVSVNGALTNDGLRAGISLIYFVAVFYRVRAEQKAMYTGFRREAFNSAPREDEGPAPRTDVQLSDRLERDGSRWFQTEFEFPYGSHPPGSWRAEGISLAYLNSKARLIPFPGRGTNIYYVMSLIEDELFAENGFNISIESVKQAAIFDLAEKISSVFMGFTREGSWQTDTIDRVYQPADPTRNPIRQKGILSSWRKSQLTPDIIVSVVHIFVQTMLYEEVPVEQRAMRRLFQLLSDKIRKELQKPPVIKNDLLTLKDILLEYARIKFQSTFGFAYAGNESSPPARKQGGAVRGFCEVLQTKSYPASVEEVGKWLDKEVLQRDSLTFPNFANNQIWERICNEVVGFTKTSSDEWTTSSNTAVYLHPDGGTNIKQYSLYVYAVGKVSLEGVSIVRTFVCYLGIYCGTVETS</sequence>
<comment type="caution">
    <text evidence="1">The sequence shown here is derived from an EMBL/GenBank/DDBJ whole genome shotgun (WGS) entry which is preliminary data.</text>
</comment>
<dbReference type="Proteomes" id="UP000807342">
    <property type="component" value="Unassembled WGS sequence"/>
</dbReference>
<accession>A0A9P5WZK5</accession>
<dbReference type="EMBL" id="MU151790">
    <property type="protein sequence ID" value="KAF9441778.1"/>
    <property type="molecule type" value="Genomic_DNA"/>
</dbReference>
<dbReference type="AlphaFoldDB" id="A0A9P5WZK5"/>
<evidence type="ECO:0000313" key="2">
    <source>
        <dbReference type="Proteomes" id="UP000807342"/>
    </source>
</evidence>
<name>A0A9P5WZK5_9AGAR</name>
<evidence type="ECO:0000313" key="1">
    <source>
        <dbReference type="EMBL" id="KAF9441778.1"/>
    </source>
</evidence>
<reference evidence="1" key="1">
    <citation type="submission" date="2020-11" db="EMBL/GenBank/DDBJ databases">
        <authorList>
            <consortium name="DOE Joint Genome Institute"/>
            <person name="Ahrendt S."/>
            <person name="Riley R."/>
            <person name="Andreopoulos W."/>
            <person name="Labutti K."/>
            <person name="Pangilinan J."/>
            <person name="Ruiz-Duenas F.J."/>
            <person name="Barrasa J.M."/>
            <person name="Sanchez-Garcia M."/>
            <person name="Camarero S."/>
            <person name="Miyauchi S."/>
            <person name="Serrano A."/>
            <person name="Linde D."/>
            <person name="Babiker R."/>
            <person name="Drula E."/>
            <person name="Ayuso-Fernandez I."/>
            <person name="Pacheco R."/>
            <person name="Padilla G."/>
            <person name="Ferreira P."/>
            <person name="Barriuso J."/>
            <person name="Kellner H."/>
            <person name="Castanera R."/>
            <person name="Alfaro M."/>
            <person name="Ramirez L."/>
            <person name="Pisabarro A.G."/>
            <person name="Kuo A."/>
            <person name="Tritt A."/>
            <person name="Lipzen A."/>
            <person name="He G."/>
            <person name="Yan M."/>
            <person name="Ng V."/>
            <person name="Cullen D."/>
            <person name="Martin F."/>
            <person name="Rosso M.-N."/>
            <person name="Henrissat B."/>
            <person name="Hibbett D."/>
            <person name="Martinez A.T."/>
            <person name="Grigoriev I.V."/>
        </authorList>
    </citation>
    <scope>NUCLEOTIDE SEQUENCE</scope>
    <source>
        <strain evidence="1">MF-IS2</strain>
    </source>
</reference>
<gene>
    <name evidence="1" type="ORF">P691DRAFT_779678</name>
</gene>
<keyword evidence="2" id="KW-1185">Reference proteome</keyword>
<protein>
    <submittedName>
        <fullName evidence="1">Uncharacterized protein</fullName>
    </submittedName>
</protein>
<proteinExistence type="predicted"/>
<organism evidence="1 2">
    <name type="scientific">Macrolepiota fuliginosa MF-IS2</name>
    <dbReference type="NCBI Taxonomy" id="1400762"/>
    <lineage>
        <taxon>Eukaryota</taxon>
        <taxon>Fungi</taxon>
        <taxon>Dikarya</taxon>
        <taxon>Basidiomycota</taxon>
        <taxon>Agaricomycotina</taxon>
        <taxon>Agaricomycetes</taxon>
        <taxon>Agaricomycetidae</taxon>
        <taxon>Agaricales</taxon>
        <taxon>Agaricineae</taxon>
        <taxon>Agaricaceae</taxon>
        <taxon>Macrolepiota</taxon>
    </lineage>
</organism>